<dbReference type="KEGG" id="apln:108740884"/>
<evidence type="ECO:0000313" key="8">
    <source>
        <dbReference type="RefSeq" id="XP_025830223.1"/>
    </source>
</evidence>
<evidence type="ECO:0000256" key="2">
    <source>
        <dbReference type="ARBA" id="ARBA00013194"/>
    </source>
</evidence>
<dbReference type="InParanoid" id="A0A7F5R460"/>
<dbReference type="SUPFAM" id="SSF54534">
    <property type="entry name" value="FKBP-like"/>
    <property type="match status" value="1"/>
</dbReference>
<sequence length="141" mass="15506">MGVQIESISPGDGQTFPKTGQTVVVHYTGTLENGKKFDSSRDRGTPFKFHIGKGEVIKGWDEGVAQVCINNKWLHSQIWGVEGDCYRKTSVGLREVHQLANGIITPEEVNCAITRSISPFTSTRTNDTYIRSCSKGQTSSL</sequence>
<dbReference type="InterPro" id="IPR001179">
    <property type="entry name" value="PPIase_FKBP_dom"/>
</dbReference>
<name>A0A7F5R460_AGRPL</name>
<dbReference type="OrthoDB" id="1902587at2759"/>
<keyword evidence="3 5" id="KW-0697">Rotamase</keyword>
<gene>
    <name evidence="8" type="primary">LOC108740884</name>
</gene>
<evidence type="ECO:0000256" key="3">
    <source>
        <dbReference type="ARBA" id="ARBA00023110"/>
    </source>
</evidence>
<dbReference type="GO" id="GO:0003755">
    <property type="term" value="F:peptidyl-prolyl cis-trans isomerase activity"/>
    <property type="evidence" value="ECO:0007669"/>
    <property type="project" value="UniProtKB-KW"/>
</dbReference>
<feature type="domain" description="PPIase FKBP-type" evidence="6">
    <location>
        <begin position="20"/>
        <end position="72"/>
    </location>
</feature>
<comment type="catalytic activity">
    <reaction evidence="1 5">
        <text>[protein]-peptidylproline (omega=180) = [protein]-peptidylproline (omega=0)</text>
        <dbReference type="Rhea" id="RHEA:16237"/>
        <dbReference type="Rhea" id="RHEA-COMP:10747"/>
        <dbReference type="Rhea" id="RHEA-COMP:10748"/>
        <dbReference type="ChEBI" id="CHEBI:83833"/>
        <dbReference type="ChEBI" id="CHEBI:83834"/>
        <dbReference type="EC" id="5.2.1.8"/>
    </reaction>
</comment>
<evidence type="ECO:0000256" key="5">
    <source>
        <dbReference type="PROSITE-ProRule" id="PRU00277"/>
    </source>
</evidence>
<evidence type="ECO:0000313" key="7">
    <source>
        <dbReference type="Proteomes" id="UP000192223"/>
    </source>
</evidence>
<reference evidence="8" key="1">
    <citation type="submission" date="2025-08" db="UniProtKB">
        <authorList>
            <consortium name="RefSeq"/>
        </authorList>
    </citation>
    <scope>IDENTIFICATION</scope>
    <source>
        <tissue evidence="8">Entire body</tissue>
    </source>
</reference>
<dbReference type="Proteomes" id="UP000192223">
    <property type="component" value="Unplaced"/>
</dbReference>
<evidence type="ECO:0000256" key="4">
    <source>
        <dbReference type="ARBA" id="ARBA00023235"/>
    </source>
</evidence>
<protein>
    <recommendedName>
        <fullName evidence="2 5">peptidylprolyl isomerase</fullName>
        <ecNumber evidence="2 5">5.2.1.8</ecNumber>
    </recommendedName>
</protein>
<keyword evidence="7" id="KW-1185">Reference proteome</keyword>
<keyword evidence="4 5" id="KW-0413">Isomerase</keyword>
<evidence type="ECO:0000259" key="6">
    <source>
        <dbReference type="PROSITE" id="PS50059"/>
    </source>
</evidence>
<dbReference type="PANTHER" id="PTHR10516">
    <property type="entry name" value="PEPTIDYL-PROLYL CIS-TRANS ISOMERASE"/>
    <property type="match status" value="1"/>
</dbReference>
<dbReference type="PROSITE" id="PS50059">
    <property type="entry name" value="FKBP_PPIASE"/>
    <property type="match status" value="1"/>
</dbReference>
<dbReference type="Gene3D" id="3.10.50.40">
    <property type="match status" value="1"/>
</dbReference>
<dbReference type="RefSeq" id="XP_025830223.1">
    <property type="nucleotide sequence ID" value="XM_025974438.1"/>
</dbReference>
<evidence type="ECO:0000256" key="1">
    <source>
        <dbReference type="ARBA" id="ARBA00000971"/>
    </source>
</evidence>
<dbReference type="Pfam" id="PF00254">
    <property type="entry name" value="FKBP_C"/>
    <property type="match status" value="1"/>
</dbReference>
<organism evidence="7 8">
    <name type="scientific">Agrilus planipennis</name>
    <name type="common">Emerald ash borer</name>
    <name type="synonym">Agrilus marcopoli</name>
    <dbReference type="NCBI Taxonomy" id="224129"/>
    <lineage>
        <taxon>Eukaryota</taxon>
        <taxon>Metazoa</taxon>
        <taxon>Ecdysozoa</taxon>
        <taxon>Arthropoda</taxon>
        <taxon>Hexapoda</taxon>
        <taxon>Insecta</taxon>
        <taxon>Pterygota</taxon>
        <taxon>Neoptera</taxon>
        <taxon>Endopterygota</taxon>
        <taxon>Coleoptera</taxon>
        <taxon>Polyphaga</taxon>
        <taxon>Elateriformia</taxon>
        <taxon>Buprestoidea</taxon>
        <taxon>Buprestidae</taxon>
        <taxon>Agrilinae</taxon>
        <taxon>Agrilus</taxon>
    </lineage>
</organism>
<dbReference type="InterPro" id="IPR050689">
    <property type="entry name" value="FKBP-type_PPIase"/>
</dbReference>
<dbReference type="GO" id="GO:0033017">
    <property type="term" value="C:sarcoplasmic reticulum membrane"/>
    <property type="evidence" value="ECO:0007669"/>
    <property type="project" value="TreeGrafter"/>
</dbReference>
<dbReference type="AlphaFoldDB" id="A0A7F5R460"/>
<dbReference type="EC" id="5.2.1.8" evidence="2 5"/>
<dbReference type="GeneID" id="108740884"/>
<dbReference type="InterPro" id="IPR046357">
    <property type="entry name" value="PPIase_dom_sf"/>
</dbReference>
<dbReference type="PANTHER" id="PTHR10516:SF443">
    <property type="entry name" value="FK506-BINDING PROTEIN 59-RELATED"/>
    <property type="match status" value="1"/>
</dbReference>
<proteinExistence type="predicted"/>
<accession>A0A7F5R460</accession>